<evidence type="ECO:0000256" key="1">
    <source>
        <dbReference type="SAM" id="Phobius"/>
    </source>
</evidence>
<dbReference type="AlphaFoldDB" id="A0A1H7XFL3"/>
<dbReference type="EMBL" id="FOAW01000032">
    <property type="protein sequence ID" value="SEM32560.1"/>
    <property type="molecule type" value="Genomic_DNA"/>
</dbReference>
<dbReference type="InterPro" id="IPR021315">
    <property type="entry name" value="Gap/Sap"/>
</dbReference>
<gene>
    <name evidence="2" type="ORF">SAMN05444583_13233</name>
</gene>
<feature type="transmembrane region" description="Helical" evidence="1">
    <location>
        <begin position="74"/>
        <end position="95"/>
    </location>
</feature>
<accession>A0A1H7XFL3</accession>
<protein>
    <submittedName>
        <fullName evidence="2">Sap, sulfolipid-1-addressing protein</fullName>
    </submittedName>
</protein>
<dbReference type="RefSeq" id="WP_072753631.1">
    <property type="nucleotide sequence ID" value="NZ_FOAW01000032.1"/>
</dbReference>
<organism evidence="2 3">
    <name type="scientific">Rhodococcus maanshanensis</name>
    <dbReference type="NCBI Taxonomy" id="183556"/>
    <lineage>
        <taxon>Bacteria</taxon>
        <taxon>Bacillati</taxon>
        <taxon>Actinomycetota</taxon>
        <taxon>Actinomycetes</taxon>
        <taxon>Mycobacteriales</taxon>
        <taxon>Nocardiaceae</taxon>
        <taxon>Rhodococcus</taxon>
    </lineage>
</organism>
<keyword evidence="1" id="KW-0812">Transmembrane</keyword>
<name>A0A1H7XFL3_9NOCA</name>
<keyword evidence="1" id="KW-0472">Membrane</keyword>
<dbReference type="Proteomes" id="UP000198677">
    <property type="component" value="Unassembled WGS sequence"/>
</dbReference>
<feature type="transmembrane region" description="Helical" evidence="1">
    <location>
        <begin position="127"/>
        <end position="153"/>
    </location>
</feature>
<feature type="transmembrane region" description="Helical" evidence="1">
    <location>
        <begin position="165"/>
        <end position="187"/>
    </location>
</feature>
<feature type="transmembrane region" description="Helical" evidence="1">
    <location>
        <begin position="209"/>
        <end position="231"/>
    </location>
</feature>
<sequence length="232" mass="23769">MDMALVLGLVALALVDSTSLGTLVIPLWLLMSPERPPVRRMVAYLGVIAGFYLVVGVLVLLAASTGIAAAGSALRGPVALGVQLALGLGLFAISWRFDSGSKDGGAGGRVTRWRAKALGAQSSGSGLAVLAMSAGALELVTMLPYLAAIGLMVSTGLSPAVSIPLLAGYCAMMVLPACLLILARTVAHTRAEPWLTRADGFLSRHADSALGWVLGIAGFLLARDAAAGLFFR</sequence>
<feature type="transmembrane region" description="Helical" evidence="1">
    <location>
        <begin position="41"/>
        <end position="62"/>
    </location>
</feature>
<dbReference type="Pfam" id="PF11139">
    <property type="entry name" value="SfLAP"/>
    <property type="match status" value="1"/>
</dbReference>
<proteinExistence type="predicted"/>
<keyword evidence="1" id="KW-1133">Transmembrane helix</keyword>
<reference evidence="3" key="1">
    <citation type="submission" date="2016-10" db="EMBL/GenBank/DDBJ databases">
        <authorList>
            <person name="Varghese N."/>
            <person name="Submissions S."/>
        </authorList>
    </citation>
    <scope>NUCLEOTIDE SEQUENCE [LARGE SCALE GENOMIC DNA]</scope>
    <source>
        <strain evidence="3">DSM 44675</strain>
    </source>
</reference>
<evidence type="ECO:0000313" key="2">
    <source>
        <dbReference type="EMBL" id="SEM32560.1"/>
    </source>
</evidence>
<dbReference type="OrthoDB" id="7062264at2"/>
<keyword evidence="3" id="KW-1185">Reference proteome</keyword>
<evidence type="ECO:0000313" key="3">
    <source>
        <dbReference type="Proteomes" id="UP000198677"/>
    </source>
</evidence>